<dbReference type="GO" id="GO:0003677">
    <property type="term" value="F:DNA binding"/>
    <property type="evidence" value="ECO:0007669"/>
    <property type="project" value="InterPro"/>
</dbReference>
<evidence type="ECO:0000259" key="1">
    <source>
        <dbReference type="Pfam" id="PF02371"/>
    </source>
</evidence>
<dbReference type="EMBL" id="JAMZEE010000119">
    <property type="protein sequence ID" value="MCR6510067.1"/>
    <property type="molecule type" value="Genomic_DNA"/>
</dbReference>
<protein>
    <submittedName>
        <fullName evidence="2">Transposase</fullName>
    </submittedName>
</protein>
<comment type="caution">
    <text evidence="2">The sequence shown here is derived from an EMBL/GenBank/DDBJ whole genome shotgun (WGS) entry which is preliminary data.</text>
</comment>
<dbReference type="PANTHER" id="PTHR33055:SF13">
    <property type="entry name" value="TRANSPOSASE"/>
    <property type="match status" value="1"/>
</dbReference>
<evidence type="ECO:0000313" key="2">
    <source>
        <dbReference type="EMBL" id="MCR6510067.1"/>
    </source>
</evidence>
<name>A0A9X2P6Y5_9BACE</name>
<dbReference type="GO" id="GO:0006313">
    <property type="term" value="P:DNA transposition"/>
    <property type="evidence" value="ECO:0007669"/>
    <property type="project" value="InterPro"/>
</dbReference>
<feature type="non-terminal residue" evidence="2">
    <location>
        <position position="1"/>
    </location>
</feature>
<dbReference type="PANTHER" id="PTHR33055">
    <property type="entry name" value="TRANSPOSASE FOR INSERTION SEQUENCE ELEMENT IS1111A"/>
    <property type="match status" value="1"/>
</dbReference>
<dbReference type="GO" id="GO:0004803">
    <property type="term" value="F:transposase activity"/>
    <property type="evidence" value="ECO:0007669"/>
    <property type="project" value="InterPro"/>
</dbReference>
<evidence type="ECO:0000313" key="3">
    <source>
        <dbReference type="Proteomes" id="UP001143810"/>
    </source>
</evidence>
<sequence>TNLVGWCGLKPRNDISNNKVKSNRTTHGNRFLRQILIEISWVASRTRNCFFSNFSYVQCTQRHKNKMKIQVAIARKLLVAVWHMLTKDEDFIDVYLKRLEKQAEWQNDIQALESLLVG</sequence>
<proteinExistence type="predicted"/>
<dbReference type="AlphaFoldDB" id="A0A9X2P6Y5"/>
<dbReference type="Pfam" id="PF02371">
    <property type="entry name" value="Transposase_20"/>
    <property type="match status" value="1"/>
</dbReference>
<feature type="domain" description="Transposase IS116/IS110/IS902 C-terminal" evidence="1">
    <location>
        <begin position="3"/>
        <end position="48"/>
    </location>
</feature>
<dbReference type="InterPro" id="IPR047650">
    <property type="entry name" value="Transpos_IS110"/>
</dbReference>
<dbReference type="RefSeq" id="WP_257941504.1">
    <property type="nucleotide sequence ID" value="NZ_JAMZEE010000119.1"/>
</dbReference>
<accession>A0A9X2P6Y5</accession>
<reference evidence="2" key="2">
    <citation type="submission" date="2022-04" db="EMBL/GenBank/DDBJ databases">
        <authorList>
            <person name="Fokt H."/>
            <person name="Baines J."/>
        </authorList>
    </citation>
    <scope>NUCLEOTIDE SEQUENCE</scope>
    <source>
        <strain evidence="2">KH569_7</strain>
    </source>
</reference>
<dbReference type="InterPro" id="IPR003346">
    <property type="entry name" value="Transposase_20"/>
</dbReference>
<gene>
    <name evidence="2" type="ORF">M1B78_18445</name>
</gene>
<reference evidence="2" key="1">
    <citation type="journal article" date="2022" name="Arch. Microbiol.">
        <title>Bacteroides muris sp. nov. isolated from the cecum of wild-derived house mice.</title>
        <authorList>
            <person name="Fokt H."/>
            <person name="Unni R."/>
            <person name="Repnik U."/>
            <person name="Schmitz R.A."/>
            <person name="Bramkamp M."/>
            <person name="Baines J.F."/>
            <person name="Unterweger D."/>
        </authorList>
    </citation>
    <scope>NUCLEOTIDE SEQUENCE</scope>
    <source>
        <strain evidence="2">KH569_7</strain>
    </source>
</reference>
<dbReference type="Proteomes" id="UP001143810">
    <property type="component" value="Unassembled WGS sequence"/>
</dbReference>
<organism evidence="2 3">
    <name type="scientific">Bacteroides muris</name>
    <name type="common">ex Fokt et al. 2023</name>
    <dbReference type="NCBI Taxonomy" id="2937417"/>
    <lineage>
        <taxon>Bacteria</taxon>
        <taxon>Pseudomonadati</taxon>
        <taxon>Bacteroidota</taxon>
        <taxon>Bacteroidia</taxon>
        <taxon>Bacteroidales</taxon>
        <taxon>Bacteroidaceae</taxon>
        <taxon>Bacteroides</taxon>
    </lineage>
</organism>